<reference evidence="2 3" key="1">
    <citation type="submission" date="2017-04" db="EMBL/GenBank/DDBJ databases">
        <authorList>
            <person name="Afonso C.L."/>
            <person name="Miller P.J."/>
            <person name="Scott M.A."/>
            <person name="Spackman E."/>
            <person name="Goraichik I."/>
            <person name="Dimitrov K.M."/>
            <person name="Suarez D.L."/>
            <person name="Swayne D.E."/>
        </authorList>
    </citation>
    <scope>NUCLEOTIDE SEQUENCE [LARGE SCALE GENOMIC DNA]</scope>
    <source>
        <strain evidence="2 3">USBA 355</strain>
    </source>
</reference>
<dbReference type="AlphaFoldDB" id="A0A1Y6B2J0"/>
<dbReference type="EMBL" id="FWZX01000001">
    <property type="protein sequence ID" value="SME88146.1"/>
    <property type="molecule type" value="Genomic_DNA"/>
</dbReference>
<gene>
    <name evidence="2" type="ORF">SAMN05428998_10157</name>
</gene>
<protein>
    <submittedName>
        <fullName evidence="2">Uncharacterized protein</fullName>
    </submittedName>
</protein>
<keyword evidence="1" id="KW-0472">Membrane</keyword>
<dbReference type="RefSeq" id="WP_085120429.1">
    <property type="nucleotide sequence ID" value="NZ_FWZX01000001.1"/>
</dbReference>
<dbReference type="Proteomes" id="UP000192917">
    <property type="component" value="Unassembled WGS sequence"/>
</dbReference>
<proteinExistence type="predicted"/>
<accession>A0A1Y6B2J0</accession>
<keyword evidence="1" id="KW-1133">Transmembrane helix</keyword>
<name>A0A1Y6B2J0_9PROT</name>
<sequence length="108" mass="11198">MSGGSPRSALDGLGARLVAGLVLLAALGGLLAVEWRELFPRQVATTPDPNDPVAVCIAERSRQIETLVQENPSMAGQKRLFLERAEAMCRATAGPGGNGAPPPPLPSN</sequence>
<keyword evidence="1" id="KW-0812">Transmembrane</keyword>
<keyword evidence="3" id="KW-1185">Reference proteome</keyword>
<evidence type="ECO:0000256" key="1">
    <source>
        <dbReference type="SAM" id="Phobius"/>
    </source>
</evidence>
<evidence type="ECO:0000313" key="2">
    <source>
        <dbReference type="EMBL" id="SME88146.1"/>
    </source>
</evidence>
<evidence type="ECO:0000313" key="3">
    <source>
        <dbReference type="Proteomes" id="UP000192917"/>
    </source>
</evidence>
<feature type="transmembrane region" description="Helical" evidence="1">
    <location>
        <begin position="13"/>
        <end position="33"/>
    </location>
</feature>
<organism evidence="2 3">
    <name type="scientific">Tistlia consotensis USBA 355</name>
    <dbReference type="NCBI Taxonomy" id="560819"/>
    <lineage>
        <taxon>Bacteria</taxon>
        <taxon>Pseudomonadati</taxon>
        <taxon>Pseudomonadota</taxon>
        <taxon>Alphaproteobacteria</taxon>
        <taxon>Rhodospirillales</taxon>
        <taxon>Rhodovibrionaceae</taxon>
        <taxon>Tistlia</taxon>
    </lineage>
</organism>